<evidence type="ECO:0000313" key="5">
    <source>
        <dbReference type="EMBL" id="SEP79625.1"/>
    </source>
</evidence>
<dbReference type="EMBL" id="FOFB01000002">
    <property type="protein sequence ID" value="SEP79625.1"/>
    <property type="molecule type" value="Genomic_DNA"/>
</dbReference>
<dbReference type="InParanoid" id="A0A1H9ASW7"/>
<keyword evidence="4" id="KW-0804">Transcription</keyword>
<comment type="similarity">
    <text evidence="1">Belongs to the BlaI transcriptional regulatory family.</text>
</comment>
<dbReference type="InterPro" id="IPR036388">
    <property type="entry name" value="WH-like_DNA-bd_sf"/>
</dbReference>
<evidence type="ECO:0000256" key="1">
    <source>
        <dbReference type="ARBA" id="ARBA00011046"/>
    </source>
</evidence>
<dbReference type="InterPro" id="IPR036390">
    <property type="entry name" value="WH_DNA-bd_sf"/>
</dbReference>
<keyword evidence="2" id="KW-0805">Transcription regulation</keyword>
<protein>
    <submittedName>
        <fullName evidence="5">Predicted transcriptional regulator</fullName>
    </submittedName>
</protein>
<sequence>MSKDKNTQPTASELAVLQLLWERGPLSVKEIHEELSKERDVVYTTVLKTMQVMFERGFLSRESQGRKHIYAAAIAREDTQNSLLDTFIDKAFGGSAKELAMRALGNYKTSQSDIDDLKALIDKLENKQK</sequence>
<dbReference type="Gene3D" id="1.10.10.10">
    <property type="entry name" value="Winged helix-like DNA-binding domain superfamily/Winged helix DNA-binding domain"/>
    <property type="match status" value="1"/>
</dbReference>
<dbReference type="SUPFAM" id="SSF46785">
    <property type="entry name" value="Winged helix' DNA-binding domain"/>
    <property type="match status" value="1"/>
</dbReference>
<dbReference type="AlphaFoldDB" id="A0A1H9ASW7"/>
<dbReference type="Pfam" id="PF03965">
    <property type="entry name" value="Penicillinase_R"/>
    <property type="match status" value="1"/>
</dbReference>
<keyword evidence="6" id="KW-1185">Reference proteome</keyword>
<dbReference type="PIRSF" id="PIRSF019455">
    <property type="entry name" value="CopR_AtkY"/>
    <property type="match status" value="1"/>
</dbReference>
<gene>
    <name evidence="5" type="ORF">SAMN05444359_102211</name>
</gene>
<evidence type="ECO:0000256" key="2">
    <source>
        <dbReference type="ARBA" id="ARBA00023015"/>
    </source>
</evidence>
<dbReference type="GO" id="GO:0045892">
    <property type="term" value="P:negative regulation of DNA-templated transcription"/>
    <property type="evidence" value="ECO:0007669"/>
    <property type="project" value="InterPro"/>
</dbReference>
<name>A0A1H9ASW7_9BACT</name>
<dbReference type="InterPro" id="IPR005650">
    <property type="entry name" value="BlaI_family"/>
</dbReference>
<keyword evidence="3" id="KW-0238">DNA-binding</keyword>
<reference evidence="6" key="1">
    <citation type="submission" date="2016-10" db="EMBL/GenBank/DDBJ databases">
        <authorList>
            <person name="Varghese N."/>
            <person name="Submissions S."/>
        </authorList>
    </citation>
    <scope>NUCLEOTIDE SEQUENCE [LARGE SCALE GENOMIC DNA]</scope>
    <source>
        <strain evidence="6">DSM 24740</strain>
    </source>
</reference>
<dbReference type="Gene3D" id="1.10.4040.10">
    <property type="entry name" value="Penicillinase repressor domain"/>
    <property type="match status" value="1"/>
</dbReference>
<dbReference type="STRING" id="478744.SAMN05444359_102211"/>
<dbReference type="GO" id="GO:0003677">
    <property type="term" value="F:DNA binding"/>
    <property type="evidence" value="ECO:0007669"/>
    <property type="project" value="UniProtKB-KW"/>
</dbReference>
<evidence type="ECO:0000313" key="6">
    <source>
        <dbReference type="Proteomes" id="UP000199021"/>
    </source>
</evidence>
<evidence type="ECO:0000256" key="3">
    <source>
        <dbReference type="ARBA" id="ARBA00023125"/>
    </source>
</evidence>
<dbReference type="RefSeq" id="WP_090165390.1">
    <property type="nucleotide sequence ID" value="NZ_FOFB01000002.1"/>
</dbReference>
<dbReference type="Proteomes" id="UP000199021">
    <property type="component" value="Unassembled WGS sequence"/>
</dbReference>
<evidence type="ECO:0000256" key="4">
    <source>
        <dbReference type="ARBA" id="ARBA00023163"/>
    </source>
</evidence>
<organism evidence="5 6">
    <name type="scientific">Neolewinella agarilytica</name>
    <dbReference type="NCBI Taxonomy" id="478744"/>
    <lineage>
        <taxon>Bacteria</taxon>
        <taxon>Pseudomonadati</taxon>
        <taxon>Bacteroidota</taxon>
        <taxon>Saprospiria</taxon>
        <taxon>Saprospirales</taxon>
        <taxon>Lewinellaceae</taxon>
        <taxon>Neolewinella</taxon>
    </lineage>
</organism>
<proteinExistence type="inferred from homology"/>
<accession>A0A1H9ASW7</accession>
<dbReference type="OrthoDB" id="279010at2"/>